<dbReference type="EMBL" id="JAGEOJ010000001">
    <property type="protein sequence ID" value="MBO2446102.1"/>
    <property type="molecule type" value="Genomic_DNA"/>
</dbReference>
<dbReference type="RefSeq" id="WP_208253669.1">
    <property type="nucleotide sequence ID" value="NZ_JAGEOJ010000001.1"/>
</dbReference>
<proteinExistence type="predicted"/>
<sequence>MRLELRAEWTKLTTLRSTPWLLLAAIAVTIGGSAAATGSCTSASCGRVGLSLMGVQAGQAVVALLAVLAVCNEYGTGMIHTTLTAMPRRTTVFAAKATVVTALTLAAAAIAVPTALLVGHLVLPGHDPALRAISGAILYLALIALISLGIATAIRDTAVSIGVVYAVLYVLPTLSFMVSKPSWQRFFWKMCPLNAGLAVQSNIKMELSPKAALGVLLLWTAASLLTGATLLKNRDA</sequence>
<organism evidence="2 3">
    <name type="scientific">Actinomadura barringtoniae</name>
    <dbReference type="NCBI Taxonomy" id="1427535"/>
    <lineage>
        <taxon>Bacteria</taxon>
        <taxon>Bacillati</taxon>
        <taxon>Actinomycetota</taxon>
        <taxon>Actinomycetes</taxon>
        <taxon>Streptosporangiales</taxon>
        <taxon>Thermomonosporaceae</taxon>
        <taxon>Actinomadura</taxon>
    </lineage>
</organism>
<accession>A0A939P6W5</accession>
<dbReference type="Proteomes" id="UP000669179">
    <property type="component" value="Unassembled WGS sequence"/>
</dbReference>
<feature type="transmembrane region" description="Helical" evidence="1">
    <location>
        <begin position="211"/>
        <end position="231"/>
    </location>
</feature>
<reference evidence="2" key="1">
    <citation type="submission" date="2021-03" db="EMBL/GenBank/DDBJ databases">
        <authorList>
            <person name="Kanchanasin P."/>
            <person name="Saeng-In P."/>
            <person name="Phongsopitanun W."/>
            <person name="Yuki M."/>
            <person name="Kudo T."/>
            <person name="Ohkuma M."/>
            <person name="Tanasupawat S."/>
        </authorList>
    </citation>
    <scope>NUCLEOTIDE SEQUENCE</scope>
    <source>
        <strain evidence="2">GKU 128</strain>
    </source>
</reference>
<keyword evidence="1" id="KW-1133">Transmembrane helix</keyword>
<name>A0A939P6W5_9ACTN</name>
<feature type="transmembrane region" description="Helical" evidence="1">
    <location>
        <begin position="129"/>
        <end position="151"/>
    </location>
</feature>
<keyword evidence="3" id="KW-1185">Reference proteome</keyword>
<evidence type="ECO:0000313" key="3">
    <source>
        <dbReference type="Proteomes" id="UP000669179"/>
    </source>
</evidence>
<feature type="transmembrane region" description="Helical" evidence="1">
    <location>
        <begin position="158"/>
        <end position="178"/>
    </location>
</feature>
<feature type="transmembrane region" description="Helical" evidence="1">
    <location>
        <begin position="92"/>
        <end position="123"/>
    </location>
</feature>
<evidence type="ECO:0000313" key="2">
    <source>
        <dbReference type="EMBL" id="MBO2446102.1"/>
    </source>
</evidence>
<feature type="transmembrane region" description="Helical" evidence="1">
    <location>
        <begin position="52"/>
        <end position="71"/>
    </location>
</feature>
<comment type="caution">
    <text evidence="2">The sequence shown here is derived from an EMBL/GenBank/DDBJ whole genome shotgun (WGS) entry which is preliminary data.</text>
</comment>
<keyword evidence="1" id="KW-0472">Membrane</keyword>
<evidence type="ECO:0000256" key="1">
    <source>
        <dbReference type="SAM" id="Phobius"/>
    </source>
</evidence>
<keyword evidence="1" id="KW-0812">Transmembrane</keyword>
<gene>
    <name evidence="2" type="ORF">J4573_03305</name>
</gene>
<protein>
    <submittedName>
        <fullName evidence="2">ABC transporter permease</fullName>
    </submittedName>
</protein>
<dbReference type="AlphaFoldDB" id="A0A939P6W5"/>